<dbReference type="GeneID" id="107981175"/>
<evidence type="ECO:0000256" key="4">
    <source>
        <dbReference type="ARBA" id="ARBA00022695"/>
    </source>
</evidence>
<dbReference type="PANTHER" id="PTHR33568">
    <property type="entry name" value="DNA POLYMERASE"/>
    <property type="match status" value="1"/>
</dbReference>
<dbReference type="InterPro" id="IPR004868">
    <property type="entry name" value="DNA-dir_DNA_pol_B_mt/vir"/>
</dbReference>
<feature type="domain" description="DNA-directed DNA polymerase family B mitochondria/virus" evidence="9">
    <location>
        <begin position="12"/>
        <end position="154"/>
    </location>
</feature>
<dbReference type="PANTHER" id="PTHR33568:SF3">
    <property type="entry name" value="DNA-DIRECTED DNA POLYMERASE"/>
    <property type="match status" value="1"/>
</dbReference>
<dbReference type="AlphaFoldDB" id="A0A7M7M7B3"/>
<evidence type="ECO:0000256" key="8">
    <source>
        <dbReference type="ARBA" id="ARBA00049244"/>
    </source>
</evidence>
<sequence length="286" mass="33252">MNTVNLLEVKEGKFPIGHPDIFVGDEFRQLTGENNCLSMVEGLVKCRILPPRDLFLPVLPVRVHKRLMFPLCQTYCENLEQEDCNHERLEDRELTGTWVSEELKKAVRLGYKITVIYEIWQYKVKQYNPEKNEPGLFVDYINTFFKLKQQASGYASDCKFGQRENMGVTEVINDQVKLIEILQLSDRALKNVLPVNQETFYINWAYTDDNYKPSSVTNVSIAAYTTALDRLKLYSYLEKLCKRVLYYDTDSCIYINKNTPGEYKVPTRCFLGDRTDELESCGIKVI</sequence>
<evidence type="ECO:0000256" key="6">
    <source>
        <dbReference type="ARBA" id="ARBA00022932"/>
    </source>
</evidence>
<dbReference type="SUPFAM" id="SSF56672">
    <property type="entry name" value="DNA/RNA polymerases"/>
    <property type="match status" value="1"/>
</dbReference>
<dbReference type="OrthoDB" id="8196304at2759"/>
<dbReference type="InterPro" id="IPR043502">
    <property type="entry name" value="DNA/RNA_pol_sf"/>
</dbReference>
<reference evidence="10" key="1">
    <citation type="submission" date="2021-01" db="UniProtKB">
        <authorList>
            <consortium name="EnsemblMetazoa"/>
        </authorList>
    </citation>
    <scope>IDENTIFICATION</scope>
</reference>
<dbReference type="GO" id="GO:0006260">
    <property type="term" value="P:DNA replication"/>
    <property type="evidence" value="ECO:0007669"/>
    <property type="project" value="UniProtKB-KW"/>
</dbReference>
<name>A0A7M7M7B3_NASVI</name>
<dbReference type="GO" id="GO:0003887">
    <property type="term" value="F:DNA-directed DNA polymerase activity"/>
    <property type="evidence" value="ECO:0007669"/>
    <property type="project" value="UniProtKB-KW"/>
</dbReference>
<dbReference type="Gene3D" id="3.90.1600.10">
    <property type="entry name" value="Palm domain of DNA polymerase"/>
    <property type="match status" value="1"/>
</dbReference>
<comment type="catalytic activity">
    <reaction evidence="8">
        <text>DNA(n) + a 2'-deoxyribonucleoside 5'-triphosphate = DNA(n+1) + diphosphate</text>
        <dbReference type="Rhea" id="RHEA:22508"/>
        <dbReference type="Rhea" id="RHEA-COMP:17339"/>
        <dbReference type="Rhea" id="RHEA-COMP:17340"/>
        <dbReference type="ChEBI" id="CHEBI:33019"/>
        <dbReference type="ChEBI" id="CHEBI:61560"/>
        <dbReference type="ChEBI" id="CHEBI:173112"/>
        <dbReference type="EC" id="2.7.7.7"/>
    </reaction>
</comment>
<keyword evidence="7" id="KW-0238">DNA-binding</keyword>
<dbReference type="KEGG" id="nvi:107981175"/>
<dbReference type="Pfam" id="PF03175">
    <property type="entry name" value="DNA_pol_B_2"/>
    <property type="match status" value="1"/>
</dbReference>
<dbReference type="EnsemblMetazoa" id="XM_016986119">
    <property type="protein sequence ID" value="XP_016841608"/>
    <property type="gene ID" value="LOC107981175"/>
</dbReference>
<evidence type="ECO:0000259" key="9">
    <source>
        <dbReference type="Pfam" id="PF03175"/>
    </source>
</evidence>
<comment type="similarity">
    <text evidence="1">Belongs to the DNA polymerase type-B family.</text>
</comment>
<evidence type="ECO:0000256" key="3">
    <source>
        <dbReference type="ARBA" id="ARBA00022679"/>
    </source>
</evidence>
<keyword evidence="3" id="KW-0808">Transferase</keyword>
<keyword evidence="6" id="KW-0239">DNA-directed DNA polymerase</keyword>
<evidence type="ECO:0000256" key="5">
    <source>
        <dbReference type="ARBA" id="ARBA00022705"/>
    </source>
</evidence>
<keyword evidence="11" id="KW-1185">Reference proteome</keyword>
<evidence type="ECO:0000313" key="11">
    <source>
        <dbReference type="Proteomes" id="UP000002358"/>
    </source>
</evidence>
<dbReference type="GO" id="GO:0000166">
    <property type="term" value="F:nucleotide binding"/>
    <property type="evidence" value="ECO:0007669"/>
    <property type="project" value="InterPro"/>
</dbReference>
<evidence type="ECO:0000256" key="1">
    <source>
        <dbReference type="ARBA" id="ARBA00005755"/>
    </source>
</evidence>
<keyword evidence="4" id="KW-0548">Nucleotidyltransferase</keyword>
<organism evidence="10 11">
    <name type="scientific">Nasonia vitripennis</name>
    <name type="common">Parasitic wasp</name>
    <dbReference type="NCBI Taxonomy" id="7425"/>
    <lineage>
        <taxon>Eukaryota</taxon>
        <taxon>Metazoa</taxon>
        <taxon>Ecdysozoa</taxon>
        <taxon>Arthropoda</taxon>
        <taxon>Hexapoda</taxon>
        <taxon>Insecta</taxon>
        <taxon>Pterygota</taxon>
        <taxon>Neoptera</taxon>
        <taxon>Endopterygota</taxon>
        <taxon>Hymenoptera</taxon>
        <taxon>Apocrita</taxon>
        <taxon>Proctotrupomorpha</taxon>
        <taxon>Chalcidoidea</taxon>
        <taxon>Pteromalidae</taxon>
        <taxon>Pteromalinae</taxon>
        <taxon>Nasonia</taxon>
    </lineage>
</organism>
<dbReference type="Proteomes" id="UP000002358">
    <property type="component" value="Unassembled WGS sequence"/>
</dbReference>
<accession>A0A7M7M7B3</accession>
<dbReference type="InterPro" id="IPR023211">
    <property type="entry name" value="DNA_pol_palm_dom_sf"/>
</dbReference>
<evidence type="ECO:0000256" key="7">
    <source>
        <dbReference type="ARBA" id="ARBA00023125"/>
    </source>
</evidence>
<dbReference type="RefSeq" id="XP_016841608.1">
    <property type="nucleotide sequence ID" value="XM_016986119.1"/>
</dbReference>
<evidence type="ECO:0000313" key="10">
    <source>
        <dbReference type="EnsemblMetazoa" id="XP_016841608"/>
    </source>
</evidence>
<dbReference type="EC" id="2.7.7.7" evidence="2"/>
<evidence type="ECO:0000256" key="2">
    <source>
        <dbReference type="ARBA" id="ARBA00012417"/>
    </source>
</evidence>
<dbReference type="InParanoid" id="A0A7M7M7B3"/>
<dbReference type="GO" id="GO:0003677">
    <property type="term" value="F:DNA binding"/>
    <property type="evidence" value="ECO:0007669"/>
    <property type="project" value="UniProtKB-KW"/>
</dbReference>
<protein>
    <recommendedName>
        <fullName evidence="2">DNA-directed DNA polymerase</fullName>
        <ecNumber evidence="2">2.7.7.7</ecNumber>
    </recommendedName>
</protein>
<keyword evidence="5" id="KW-0235">DNA replication</keyword>
<proteinExistence type="inferred from homology"/>